<feature type="compositionally biased region" description="Basic and acidic residues" evidence="7">
    <location>
        <begin position="166"/>
        <end position="179"/>
    </location>
</feature>
<dbReference type="RefSeq" id="XP_067805120.1">
    <property type="nucleotide sequence ID" value="XM_067946329.1"/>
</dbReference>
<evidence type="ECO:0000256" key="6">
    <source>
        <dbReference type="PROSITE-ProRule" id="PRU00176"/>
    </source>
</evidence>
<dbReference type="AlphaFoldDB" id="A0AAD9UQL9"/>
<dbReference type="InterPro" id="IPR050374">
    <property type="entry name" value="RRT5_SRSF_SR"/>
</dbReference>
<keyword evidence="5" id="KW-0539">Nucleus</keyword>
<evidence type="ECO:0000256" key="5">
    <source>
        <dbReference type="ARBA" id="ARBA00023242"/>
    </source>
</evidence>
<feature type="domain" description="RRM" evidence="8">
    <location>
        <begin position="105"/>
        <end position="179"/>
    </location>
</feature>
<feature type="compositionally biased region" description="Basic and acidic residues" evidence="7">
    <location>
        <begin position="197"/>
        <end position="210"/>
    </location>
</feature>
<dbReference type="Proteomes" id="UP001214638">
    <property type="component" value="Unassembled WGS sequence"/>
</dbReference>
<dbReference type="GO" id="GO:0005634">
    <property type="term" value="C:nucleus"/>
    <property type="evidence" value="ECO:0007669"/>
    <property type="project" value="UniProtKB-SubCell"/>
</dbReference>
<protein>
    <submittedName>
        <fullName evidence="9">Bifunctional RNA recognition motif domain/Nucleotide-binding alpha-beta plait domain superfamily/RNA-binding domain superfamily</fullName>
    </submittedName>
</protein>
<keyword evidence="4 6" id="KW-0694">RNA-binding</keyword>
<dbReference type="PANTHER" id="PTHR23003">
    <property type="entry name" value="RNA RECOGNITION MOTIF RRM DOMAIN CONTAINING PROTEIN"/>
    <property type="match status" value="1"/>
</dbReference>
<evidence type="ECO:0000256" key="2">
    <source>
        <dbReference type="ARBA" id="ARBA00022664"/>
    </source>
</evidence>
<evidence type="ECO:0000259" key="8">
    <source>
        <dbReference type="PROSITE" id="PS50102"/>
    </source>
</evidence>
<dbReference type="SUPFAM" id="SSF54928">
    <property type="entry name" value="RNA-binding domain, RBD"/>
    <property type="match status" value="1"/>
</dbReference>
<dbReference type="Gene3D" id="3.30.70.330">
    <property type="match status" value="2"/>
</dbReference>
<name>A0AAD9UQL9_9APIC</name>
<dbReference type="GO" id="GO:0005737">
    <property type="term" value="C:cytoplasm"/>
    <property type="evidence" value="ECO:0007669"/>
    <property type="project" value="TreeGrafter"/>
</dbReference>
<dbReference type="EMBL" id="JALLKP010000001">
    <property type="protein sequence ID" value="KAK2198278.1"/>
    <property type="molecule type" value="Genomic_DNA"/>
</dbReference>
<evidence type="ECO:0000256" key="7">
    <source>
        <dbReference type="SAM" id="MobiDB-lite"/>
    </source>
</evidence>
<keyword evidence="3" id="KW-0677">Repeat</keyword>
<dbReference type="GO" id="GO:0003729">
    <property type="term" value="F:mRNA binding"/>
    <property type="evidence" value="ECO:0007669"/>
    <property type="project" value="TreeGrafter"/>
</dbReference>
<sequence>MGNSDQSSRVYVGNLSEDVTQEDLEREFERIGKITSCEIKKTVSGAAFAFLEFEDARDAQDAIKEKDGADFNGRRLRVEAPLAPREDFNNRDHRRHRDRTRDGKYVVVVSNLPPTGSWQDLKDLMRDAGDVGHASVFRGGVGEVSFFSRRDMEYAIDKFDGASFKSHEGEKSRISVREKRGGHRRSRSYSHRRRGSYGRDRSPRRSYSIDKRRRSRSYSGPRHR</sequence>
<evidence type="ECO:0000313" key="10">
    <source>
        <dbReference type="Proteomes" id="UP001214638"/>
    </source>
</evidence>
<gene>
    <name evidence="9" type="ORF">BdWA1_001287</name>
</gene>
<feature type="compositionally biased region" description="Basic residues" evidence="7">
    <location>
        <begin position="180"/>
        <end position="196"/>
    </location>
</feature>
<comment type="caution">
    <text evidence="9">The sequence shown here is derived from an EMBL/GenBank/DDBJ whole genome shotgun (WGS) entry which is preliminary data.</text>
</comment>
<dbReference type="KEGG" id="bdw:94335585"/>
<keyword evidence="2" id="KW-0507">mRNA processing</keyword>
<dbReference type="InterPro" id="IPR035979">
    <property type="entry name" value="RBD_domain_sf"/>
</dbReference>
<dbReference type="InterPro" id="IPR000504">
    <property type="entry name" value="RRM_dom"/>
</dbReference>
<dbReference type="GO" id="GO:0006397">
    <property type="term" value="P:mRNA processing"/>
    <property type="evidence" value="ECO:0007669"/>
    <property type="project" value="UniProtKB-KW"/>
</dbReference>
<dbReference type="PROSITE" id="PS50102">
    <property type="entry name" value="RRM"/>
    <property type="match status" value="2"/>
</dbReference>
<evidence type="ECO:0000313" key="9">
    <source>
        <dbReference type="EMBL" id="KAK2198278.1"/>
    </source>
</evidence>
<feature type="domain" description="RRM" evidence="8">
    <location>
        <begin position="8"/>
        <end position="83"/>
    </location>
</feature>
<proteinExistence type="predicted"/>
<evidence type="ECO:0000256" key="4">
    <source>
        <dbReference type="ARBA" id="ARBA00022884"/>
    </source>
</evidence>
<comment type="subcellular location">
    <subcellularLocation>
        <location evidence="1">Nucleus</location>
    </subcellularLocation>
</comment>
<feature type="compositionally biased region" description="Basic residues" evidence="7">
    <location>
        <begin position="211"/>
        <end position="224"/>
    </location>
</feature>
<evidence type="ECO:0000256" key="3">
    <source>
        <dbReference type="ARBA" id="ARBA00022737"/>
    </source>
</evidence>
<dbReference type="SMART" id="SM00360">
    <property type="entry name" value="RRM"/>
    <property type="match status" value="2"/>
</dbReference>
<reference evidence="9" key="1">
    <citation type="journal article" date="2023" name="Nat. Microbiol.">
        <title>Babesia duncani multi-omics identifies virulence factors and drug targets.</title>
        <authorList>
            <person name="Singh P."/>
            <person name="Lonardi S."/>
            <person name="Liang Q."/>
            <person name="Vydyam P."/>
            <person name="Khabirova E."/>
            <person name="Fang T."/>
            <person name="Gihaz S."/>
            <person name="Thekkiniath J."/>
            <person name="Munshi M."/>
            <person name="Abel S."/>
            <person name="Ciampossin L."/>
            <person name="Batugedara G."/>
            <person name="Gupta M."/>
            <person name="Lu X.M."/>
            <person name="Lenz T."/>
            <person name="Chakravarty S."/>
            <person name="Cornillot E."/>
            <person name="Hu Y."/>
            <person name="Ma W."/>
            <person name="Gonzalez L.M."/>
            <person name="Sanchez S."/>
            <person name="Estrada K."/>
            <person name="Sanchez-Flores A."/>
            <person name="Montero E."/>
            <person name="Harb O.S."/>
            <person name="Le Roch K.G."/>
            <person name="Mamoun C.B."/>
        </authorList>
    </citation>
    <scope>NUCLEOTIDE SEQUENCE</scope>
    <source>
        <strain evidence="9">WA1</strain>
    </source>
</reference>
<dbReference type="Pfam" id="PF00076">
    <property type="entry name" value="RRM_1"/>
    <property type="match status" value="2"/>
</dbReference>
<dbReference type="PANTHER" id="PTHR23003:SF62">
    <property type="entry name" value="SERINE_ARGININE (SR)-TYPE SHUTTLING MRNA BINDING PROTEIN NPL3"/>
    <property type="match status" value="1"/>
</dbReference>
<accession>A0AAD9UQL9</accession>
<feature type="region of interest" description="Disordered" evidence="7">
    <location>
        <begin position="166"/>
        <end position="224"/>
    </location>
</feature>
<evidence type="ECO:0000256" key="1">
    <source>
        <dbReference type="ARBA" id="ARBA00004123"/>
    </source>
</evidence>
<organism evidence="9 10">
    <name type="scientific">Babesia duncani</name>
    <dbReference type="NCBI Taxonomy" id="323732"/>
    <lineage>
        <taxon>Eukaryota</taxon>
        <taxon>Sar</taxon>
        <taxon>Alveolata</taxon>
        <taxon>Apicomplexa</taxon>
        <taxon>Aconoidasida</taxon>
        <taxon>Piroplasmida</taxon>
        <taxon>Babesiidae</taxon>
        <taxon>Babesia</taxon>
    </lineage>
</organism>
<dbReference type="GeneID" id="94335585"/>
<keyword evidence="10" id="KW-1185">Reference proteome</keyword>
<dbReference type="InterPro" id="IPR012677">
    <property type="entry name" value="Nucleotide-bd_a/b_plait_sf"/>
</dbReference>